<name>A0A6I4R7S0_9STRE</name>
<proteinExistence type="predicted"/>
<evidence type="ECO:0000313" key="1">
    <source>
        <dbReference type="EMBL" id="MTB63844.1"/>
    </source>
</evidence>
<accession>A0A6I4R7S0</accession>
<dbReference type="RefSeq" id="WP_154607849.1">
    <property type="nucleotide sequence ID" value="NZ_CP072115.1"/>
</dbReference>
<evidence type="ECO:0000313" key="2">
    <source>
        <dbReference type="EMBL" id="MWV55826.1"/>
    </source>
</evidence>
<keyword evidence="3" id="KW-1185">Reference proteome</keyword>
<dbReference type="AlphaFoldDB" id="A0A6I4R7S0"/>
<dbReference type="Proteomes" id="UP000435423">
    <property type="component" value="Unassembled WGS sequence"/>
</dbReference>
<evidence type="ECO:0008006" key="5">
    <source>
        <dbReference type="Google" id="ProtNLM"/>
    </source>
</evidence>
<dbReference type="EMBL" id="WLCG01000002">
    <property type="protein sequence ID" value="MTB63844.1"/>
    <property type="molecule type" value="Genomic_DNA"/>
</dbReference>
<sequence length="107" mass="12629">MTIFTIDKTKYTEQEIENMRQRHEDSRNAKIFFSELFGEYKADVITSNVQIQYHNRNKKWANTFEEAWRDLGYRAVADIIFRAINCLPCADKDTGEKEEFLKARVGA</sequence>
<reference evidence="2 4" key="1">
    <citation type="submission" date="2019-10" db="EMBL/GenBank/DDBJ databases">
        <title>Streptococcis sp, isolated from the respiratory tract of Marmot.</title>
        <authorList>
            <person name="Zhang G."/>
        </authorList>
    </citation>
    <scope>NUCLEOTIDE SEQUENCE [LARGE SCALE GENOMIC DNA]</scope>
    <source>
        <strain evidence="4">zg-70</strain>
        <strain evidence="2">Zg-70</strain>
    </source>
</reference>
<dbReference type="Proteomes" id="UP000435060">
    <property type="component" value="Unassembled WGS sequence"/>
</dbReference>
<comment type="caution">
    <text evidence="2">The sequence shown here is derived from an EMBL/GenBank/DDBJ whole genome shotgun (WGS) entry which is preliminary data.</text>
</comment>
<gene>
    <name evidence="1" type="ORF">GGG87_02300</name>
    <name evidence="2" type="ORF">GGH11_02305</name>
</gene>
<evidence type="ECO:0000313" key="4">
    <source>
        <dbReference type="Proteomes" id="UP000435423"/>
    </source>
</evidence>
<evidence type="ECO:0000313" key="3">
    <source>
        <dbReference type="Proteomes" id="UP000435060"/>
    </source>
</evidence>
<reference evidence="1 3" key="2">
    <citation type="submission" date="2019-11" db="EMBL/GenBank/DDBJ databases">
        <title>Streptococcis sp. isolated from the respiratory tract of Marmot.</title>
        <authorList>
            <person name="Zhang G."/>
        </authorList>
    </citation>
    <scope>NUCLEOTIDE SEQUENCE [LARGE SCALE GENOMIC DNA]</scope>
    <source>
        <strain evidence="1">Zg-86</strain>
        <strain evidence="3">zg-86</strain>
    </source>
</reference>
<dbReference type="EMBL" id="WUBJ01000002">
    <property type="protein sequence ID" value="MWV55826.1"/>
    <property type="molecule type" value="Genomic_DNA"/>
</dbReference>
<organism evidence="2 4">
    <name type="scientific">Streptococcus zhangguiae</name>
    <dbReference type="NCBI Taxonomy" id="2664091"/>
    <lineage>
        <taxon>Bacteria</taxon>
        <taxon>Bacillati</taxon>
        <taxon>Bacillota</taxon>
        <taxon>Bacilli</taxon>
        <taxon>Lactobacillales</taxon>
        <taxon>Streptococcaceae</taxon>
        <taxon>Streptococcus</taxon>
    </lineage>
</organism>
<protein>
    <recommendedName>
        <fullName evidence="5">Phage protein</fullName>
    </recommendedName>
</protein>